<sequence>MDDQKEQDRIRRRAYEMWEREGGPEGRAEEFWEKAIASLEAEDSQGSGGGEAGEKTSAAAK</sequence>
<dbReference type="Proteomes" id="UP000054903">
    <property type="component" value="Unassembled WGS sequence"/>
</dbReference>
<organism evidence="2 3">
    <name type="scientific">Caballeronia fortuita</name>
    <dbReference type="NCBI Taxonomy" id="1777138"/>
    <lineage>
        <taxon>Bacteria</taxon>
        <taxon>Pseudomonadati</taxon>
        <taxon>Pseudomonadota</taxon>
        <taxon>Betaproteobacteria</taxon>
        <taxon>Burkholderiales</taxon>
        <taxon>Burkholderiaceae</taxon>
        <taxon>Caballeronia</taxon>
    </lineage>
</organism>
<dbReference type="AlphaFoldDB" id="A0A158EAC1"/>
<keyword evidence="3" id="KW-1185">Reference proteome</keyword>
<feature type="region of interest" description="Disordered" evidence="1">
    <location>
        <begin position="38"/>
        <end position="61"/>
    </location>
</feature>
<dbReference type="Pfam" id="PF11154">
    <property type="entry name" value="DUF2934"/>
    <property type="match status" value="1"/>
</dbReference>
<proteinExistence type="predicted"/>
<comment type="caution">
    <text evidence="2">The sequence shown here is derived from an EMBL/GenBank/DDBJ whole genome shotgun (WGS) entry which is preliminary data.</text>
</comment>
<dbReference type="OrthoDB" id="8909820at2"/>
<dbReference type="InterPro" id="IPR021327">
    <property type="entry name" value="DUF2934"/>
</dbReference>
<dbReference type="EMBL" id="FCNX02000035">
    <property type="protein sequence ID" value="SAL03723.1"/>
    <property type="molecule type" value="Genomic_DNA"/>
</dbReference>
<evidence type="ECO:0000313" key="2">
    <source>
        <dbReference type="EMBL" id="SAL03723.1"/>
    </source>
</evidence>
<evidence type="ECO:0000313" key="3">
    <source>
        <dbReference type="Proteomes" id="UP000054903"/>
    </source>
</evidence>
<accession>A0A158EAC1</accession>
<dbReference type="RefSeq" id="WP_061138804.1">
    <property type="nucleotide sequence ID" value="NZ_FCNX02000035.1"/>
</dbReference>
<name>A0A158EAC1_9BURK</name>
<protein>
    <recommendedName>
        <fullName evidence="4">DUF2934 domain-containing protein</fullName>
    </recommendedName>
</protein>
<gene>
    <name evidence="2" type="ORF">AWB77_06856</name>
</gene>
<evidence type="ECO:0000256" key="1">
    <source>
        <dbReference type="SAM" id="MobiDB-lite"/>
    </source>
</evidence>
<reference evidence="2" key="1">
    <citation type="submission" date="2016-01" db="EMBL/GenBank/DDBJ databases">
        <authorList>
            <person name="Peeters C."/>
        </authorList>
    </citation>
    <scope>NUCLEOTIDE SEQUENCE</scope>
    <source>
        <strain evidence="2">LMG 29320</strain>
    </source>
</reference>
<evidence type="ECO:0008006" key="4">
    <source>
        <dbReference type="Google" id="ProtNLM"/>
    </source>
</evidence>
<dbReference type="STRING" id="1777138.AWB77_06856"/>